<keyword evidence="7 12" id="KW-0560">Oxidoreductase</keyword>
<dbReference type="InterPro" id="IPR017972">
    <property type="entry name" value="Cyt_P450_CS"/>
</dbReference>
<dbReference type="PRINTS" id="PR00463">
    <property type="entry name" value="EP450I"/>
</dbReference>
<reference evidence="14" key="2">
    <citation type="submission" date="2018-04" db="EMBL/GenBank/DDBJ databases">
        <title>OnivRS2 (Oryza nivara Reference Sequence Version 2).</title>
        <authorList>
            <person name="Zhang J."/>
            <person name="Kudrna D."/>
            <person name="Lee S."/>
            <person name="Talag J."/>
            <person name="Rajasekar S."/>
            <person name="Welchert J."/>
            <person name="Hsing Y.-I."/>
            <person name="Wing R.A."/>
        </authorList>
    </citation>
    <scope>NUCLEOTIDE SEQUENCE [LARGE SCALE GENOMIC DNA]</scope>
    <source>
        <strain evidence="14">SL10</strain>
    </source>
</reference>
<comment type="similarity">
    <text evidence="2 12">Belongs to the cytochrome P450 family.</text>
</comment>
<feature type="transmembrane region" description="Helical" evidence="13">
    <location>
        <begin position="6"/>
        <end position="31"/>
    </location>
</feature>
<comment type="subcellular location">
    <subcellularLocation>
        <location evidence="1">Membrane</location>
    </subcellularLocation>
</comment>
<dbReference type="InterPro" id="IPR050665">
    <property type="entry name" value="Cytochrome_P450_Monooxygen"/>
</dbReference>
<dbReference type="InterPro" id="IPR036396">
    <property type="entry name" value="Cyt_P450_sf"/>
</dbReference>
<dbReference type="InterPro" id="IPR001128">
    <property type="entry name" value="Cyt_P450"/>
</dbReference>
<keyword evidence="5 11" id="KW-0479">Metal-binding</keyword>
<dbReference type="GO" id="GO:0006629">
    <property type="term" value="P:lipid metabolic process"/>
    <property type="evidence" value="ECO:0007669"/>
    <property type="project" value="UniProtKB-ARBA"/>
</dbReference>
<keyword evidence="6 13" id="KW-1133">Transmembrane helix</keyword>
<evidence type="ECO:0000256" key="5">
    <source>
        <dbReference type="ARBA" id="ARBA00022723"/>
    </source>
</evidence>
<reference evidence="14" key="1">
    <citation type="submission" date="2015-04" db="UniProtKB">
        <authorList>
            <consortium name="EnsemblPlants"/>
        </authorList>
    </citation>
    <scope>IDENTIFICATION</scope>
    <source>
        <strain evidence="14">SL10</strain>
    </source>
</reference>
<evidence type="ECO:0000256" key="13">
    <source>
        <dbReference type="SAM" id="Phobius"/>
    </source>
</evidence>
<dbReference type="Pfam" id="PF00067">
    <property type="entry name" value="p450"/>
    <property type="match status" value="1"/>
</dbReference>
<dbReference type="GO" id="GO:0005506">
    <property type="term" value="F:iron ion binding"/>
    <property type="evidence" value="ECO:0007669"/>
    <property type="project" value="InterPro"/>
</dbReference>
<dbReference type="GO" id="GO:0004497">
    <property type="term" value="F:monooxygenase activity"/>
    <property type="evidence" value="ECO:0007669"/>
    <property type="project" value="UniProtKB-KW"/>
</dbReference>
<evidence type="ECO:0000256" key="12">
    <source>
        <dbReference type="RuleBase" id="RU000461"/>
    </source>
</evidence>
<dbReference type="GO" id="GO:0016705">
    <property type="term" value="F:oxidoreductase activity, acting on paired donors, with incorporation or reduction of molecular oxygen"/>
    <property type="evidence" value="ECO:0007669"/>
    <property type="project" value="InterPro"/>
</dbReference>
<evidence type="ECO:0000256" key="3">
    <source>
        <dbReference type="ARBA" id="ARBA00022617"/>
    </source>
</evidence>
<keyword evidence="10 13" id="KW-0472">Membrane</keyword>
<evidence type="ECO:0000256" key="10">
    <source>
        <dbReference type="ARBA" id="ARBA00023136"/>
    </source>
</evidence>
<evidence type="ECO:0000256" key="1">
    <source>
        <dbReference type="ARBA" id="ARBA00004370"/>
    </source>
</evidence>
<protein>
    <recommendedName>
        <fullName evidence="16">Cytochrome P450</fullName>
    </recommendedName>
</protein>
<dbReference type="PRINTS" id="PR00385">
    <property type="entry name" value="P450"/>
</dbReference>
<evidence type="ECO:0000313" key="15">
    <source>
        <dbReference type="Proteomes" id="UP000006591"/>
    </source>
</evidence>
<accession>A0A0E0HT27</accession>
<dbReference type="GO" id="GO:0020037">
    <property type="term" value="F:heme binding"/>
    <property type="evidence" value="ECO:0007669"/>
    <property type="project" value="InterPro"/>
</dbReference>
<dbReference type="eggNOG" id="KOG0157">
    <property type="taxonomic scope" value="Eukaryota"/>
</dbReference>
<evidence type="ECO:0000256" key="9">
    <source>
        <dbReference type="ARBA" id="ARBA00023033"/>
    </source>
</evidence>
<keyword evidence="15" id="KW-1185">Reference proteome</keyword>
<evidence type="ECO:0000313" key="14">
    <source>
        <dbReference type="EnsemblPlants" id="ONIVA06G23690.1"/>
    </source>
</evidence>
<evidence type="ECO:0008006" key="16">
    <source>
        <dbReference type="Google" id="ProtNLM"/>
    </source>
</evidence>
<dbReference type="GO" id="GO:0016020">
    <property type="term" value="C:membrane"/>
    <property type="evidence" value="ECO:0007669"/>
    <property type="project" value="UniProtKB-SubCell"/>
</dbReference>
<evidence type="ECO:0000256" key="8">
    <source>
        <dbReference type="ARBA" id="ARBA00023004"/>
    </source>
</evidence>
<dbReference type="Gramene" id="ONIVA06G23690.1">
    <property type="protein sequence ID" value="ONIVA06G23690.1"/>
    <property type="gene ID" value="ONIVA06G23690"/>
</dbReference>
<dbReference type="AlphaFoldDB" id="A0A0E0HT27"/>
<evidence type="ECO:0000256" key="7">
    <source>
        <dbReference type="ARBA" id="ARBA00023002"/>
    </source>
</evidence>
<keyword evidence="4 13" id="KW-0812">Transmembrane</keyword>
<evidence type="ECO:0000256" key="11">
    <source>
        <dbReference type="PIRSR" id="PIRSR602401-1"/>
    </source>
</evidence>
<dbReference type="OMA" id="HAPMEAI"/>
<feature type="binding site" description="axial binding residue" evidence="11">
    <location>
        <position position="436"/>
    </location>
    <ligand>
        <name>heme</name>
        <dbReference type="ChEBI" id="CHEBI:30413"/>
    </ligand>
    <ligandPart>
        <name>Fe</name>
        <dbReference type="ChEBI" id="CHEBI:18248"/>
    </ligandPart>
</feature>
<comment type="cofactor">
    <cofactor evidence="11">
        <name>heme</name>
        <dbReference type="ChEBI" id="CHEBI:30413"/>
    </cofactor>
</comment>
<evidence type="ECO:0000256" key="6">
    <source>
        <dbReference type="ARBA" id="ARBA00022989"/>
    </source>
</evidence>
<name>A0A0E0HT27_ORYNI</name>
<organism evidence="14">
    <name type="scientific">Oryza nivara</name>
    <name type="common">Indian wild rice</name>
    <name type="synonym">Oryza sativa f. spontanea</name>
    <dbReference type="NCBI Taxonomy" id="4536"/>
    <lineage>
        <taxon>Eukaryota</taxon>
        <taxon>Viridiplantae</taxon>
        <taxon>Streptophyta</taxon>
        <taxon>Embryophyta</taxon>
        <taxon>Tracheophyta</taxon>
        <taxon>Spermatophyta</taxon>
        <taxon>Magnoliopsida</taxon>
        <taxon>Liliopsida</taxon>
        <taxon>Poales</taxon>
        <taxon>Poaceae</taxon>
        <taxon>BOP clade</taxon>
        <taxon>Oryzoideae</taxon>
        <taxon>Oryzeae</taxon>
        <taxon>Oryzinae</taxon>
        <taxon>Oryza</taxon>
    </lineage>
</organism>
<dbReference type="InterPro" id="IPR002401">
    <property type="entry name" value="Cyt_P450_E_grp-I"/>
</dbReference>
<dbReference type="PROSITE" id="PS00086">
    <property type="entry name" value="CYTOCHROME_P450"/>
    <property type="match status" value="1"/>
</dbReference>
<keyword evidence="3 11" id="KW-0349">Heme</keyword>
<keyword evidence="8 11" id="KW-0408">Iron</keyword>
<keyword evidence="9 12" id="KW-0503">Monooxygenase</keyword>
<proteinExistence type="inferred from homology"/>
<dbReference type="PANTHER" id="PTHR24282:SF110">
    <property type="entry name" value="OS01G0349800 PROTEIN"/>
    <property type="match status" value="1"/>
</dbReference>
<dbReference type="Proteomes" id="UP000006591">
    <property type="component" value="Chromosome 6"/>
</dbReference>
<dbReference type="EnsemblPlants" id="ONIVA06G23690.1">
    <property type="protein sequence ID" value="ONIVA06G23690.1"/>
    <property type="gene ID" value="ONIVA06G23690"/>
</dbReference>
<dbReference type="PANTHER" id="PTHR24282">
    <property type="entry name" value="CYTOCHROME P450 FAMILY MEMBER"/>
    <property type="match status" value="1"/>
</dbReference>
<dbReference type="HOGENOM" id="CLU_001570_5_0_1"/>
<evidence type="ECO:0000256" key="2">
    <source>
        <dbReference type="ARBA" id="ARBA00010617"/>
    </source>
</evidence>
<dbReference type="SUPFAM" id="SSF48264">
    <property type="entry name" value="Cytochrome P450"/>
    <property type="match status" value="1"/>
</dbReference>
<dbReference type="Gene3D" id="1.10.630.10">
    <property type="entry name" value="Cytochrome P450"/>
    <property type="match status" value="1"/>
</dbReference>
<evidence type="ECO:0000256" key="4">
    <source>
        <dbReference type="ARBA" id="ARBA00022692"/>
    </source>
</evidence>
<sequence length="490" mass="54471">MDVPSVSSVVIPILVVLVSRLLTSALVHLLWKPYAITKLFRGQGITGPKYRLFVGSLPEIKRMKAAAAADEVAAGAHSHDFIPIVLPQHSKWATDHGKTFLYWLGAVPAVSLGRVEQVKQVLLERTGSFTKNYMNANLEALLGKGLILANGEDWERHRKVVHPAFNHNKLKFMSVVMAESVESMVQRWQSQIQQAGNNQVELDLSRELSELTSDVITRSAFGSSHEEGKEVYQAQKELQELAFSSSLDVPALVFLRTMLMEIIEGRLAKVEAAEAGYGSDLLGLMLEARALEREGNGLVLTTQEIIDECKTFFFAGQDTTSNHLVWTMFLLSSNAQWQDKLREEVLTVNMVLLESLRLYSPVVIIRRIAGSDIDLGNLKIPKGTVLSIPIAKIHRDRDVWGPDADEFNPARFKNGVSRAASYPNALLSFSQGPRGCIGQTFAMLESQIAIAMILQRFEFRLSPSYVHAPMEAITLRPRFGLPVVLRNLQG</sequence>
<dbReference type="STRING" id="4536.A0A0E0HT27"/>